<dbReference type="SMART" id="SM00336">
    <property type="entry name" value="BBOX"/>
    <property type="match status" value="1"/>
</dbReference>
<keyword evidence="2" id="KW-0479">Metal-binding</keyword>
<dbReference type="Proteomes" id="UP000694891">
    <property type="component" value="Unplaced"/>
</dbReference>
<dbReference type="SMART" id="SM00589">
    <property type="entry name" value="PRY"/>
    <property type="match status" value="1"/>
</dbReference>
<dbReference type="InterPro" id="IPR043136">
    <property type="entry name" value="B30.2/SPRY_sf"/>
</dbReference>
<dbReference type="PANTHER" id="PTHR25465">
    <property type="entry name" value="B-BOX DOMAIN CONTAINING"/>
    <property type="match status" value="1"/>
</dbReference>
<sequence>MAAALSEEQFRCTICLDSFKNPVSIPCGHNYCLECIKRYWDTKRKSDCPLCKETFKPRPDLRVNVGLKDITDQFKRSLKGRPASKPVPPKRAPQRQSSRSDVVPCDLCDEHTVAAVMSCLVCQTSYCSFHLTPHQRDTVLLKHQLTDPADFATSHLCKNHNKQLEMFCKTDQIPVCLKCTERDHKYHETVPMEKESKRIKTQLKKTEAEFEQMIQARIRKTEEIKHALEMSQIQKEKEIQTSVQVFTMVISAIERNQALLIEEIEEKQEAVERKAEELLNKLKQEISELQRTRSELQSLERTRDPVHLLQSSARLSAAPPIRDWSEVRVQSFVYIGTVRRAFSKLLDICNELDKKLSTEEVSSVNKYAVDVTLDPETAAGWLVLSSDGKKVSLSSHQRRLSFHDDPRRFDSCVSVLGKQSFTSGRHYWVVQVGDKTDWDLGVARESINRKGAITVRPDSGYWAICRRKSGPLSACTGPSVTLHLQQTPQKVGIFLDYEEGSVSFYNAEAKTHIYTYSQCNFTEPLYPYLNPCLHDNGRNTAPLVICPVEQLTVDAVAL</sequence>
<dbReference type="PROSITE" id="PS00518">
    <property type="entry name" value="ZF_RING_1"/>
    <property type="match status" value="1"/>
</dbReference>
<evidence type="ECO:0000259" key="11">
    <source>
        <dbReference type="PROSITE" id="PS50188"/>
    </source>
</evidence>
<dbReference type="InterPro" id="IPR006574">
    <property type="entry name" value="PRY"/>
</dbReference>
<protein>
    <submittedName>
        <fullName evidence="13">E3 ubiquitin-protein ligase TRIM39-like</fullName>
    </submittedName>
</protein>
<feature type="region of interest" description="Disordered" evidence="8">
    <location>
        <begin position="78"/>
        <end position="98"/>
    </location>
</feature>
<keyword evidence="12" id="KW-1185">Reference proteome</keyword>
<dbReference type="AlphaFoldDB" id="A0A9Y4JVY4"/>
<evidence type="ECO:0000256" key="2">
    <source>
        <dbReference type="ARBA" id="ARBA00022723"/>
    </source>
</evidence>
<dbReference type="RefSeq" id="XP_008277911.1">
    <property type="nucleotide sequence ID" value="XM_008279689.1"/>
</dbReference>
<reference evidence="13" key="1">
    <citation type="submission" date="2025-08" db="UniProtKB">
        <authorList>
            <consortium name="RefSeq"/>
        </authorList>
    </citation>
    <scope>IDENTIFICATION</scope>
</reference>
<dbReference type="InterPro" id="IPR000315">
    <property type="entry name" value="Znf_B-box"/>
</dbReference>
<dbReference type="InterPro" id="IPR003879">
    <property type="entry name" value="Butyrophylin_SPRY"/>
</dbReference>
<dbReference type="GO" id="GO:0005737">
    <property type="term" value="C:cytoplasm"/>
    <property type="evidence" value="ECO:0007669"/>
    <property type="project" value="UniProtKB-ARBA"/>
</dbReference>
<feature type="domain" description="B box-type" evidence="10">
    <location>
        <begin position="152"/>
        <end position="192"/>
    </location>
</feature>
<evidence type="ECO:0000259" key="9">
    <source>
        <dbReference type="PROSITE" id="PS50089"/>
    </source>
</evidence>
<dbReference type="InterPro" id="IPR001841">
    <property type="entry name" value="Znf_RING"/>
</dbReference>
<dbReference type="InterPro" id="IPR051051">
    <property type="entry name" value="E3_ubiq-ligase_TRIM/RNF"/>
</dbReference>
<dbReference type="SMART" id="SM00184">
    <property type="entry name" value="RING"/>
    <property type="match status" value="1"/>
</dbReference>
<feature type="coiled-coil region" evidence="7">
    <location>
        <begin position="250"/>
        <end position="302"/>
    </location>
</feature>
<dbReference type="PRINTS" id="PR01407">
    <property type="entry name" value="BUTYPHLNCDUF"/>
</dbReference>
<name>A0A9Y4JVY4_9TELE</name>
<dbReference type="Gene3D" id="3.30.160.60">
    <property type="entry name" value="Classic Zinc Finger"/>
    <property type="match status" value="1"/>
</dbReference>
<dbReference type="InterPro" id="IPR003877">
    <property type="entry name" value="SPRY_dom"/>
</dbReference>
<evidence type="ECO:0000256" key="5">
    <source>
        <dbReference type="ARBA" id="ARBA00022859"/>
    </source>
</evidence>
<accession>A0A9Y4JVY4</accession>
<dbReference type="PROSITE" id="PS50188">
    <property type="entry name" value="B302_SPRY"/>
    <property type="match status" value="1"/>
</dbReference>
<dbReference type="GeneID" id="103355775"/>
<evidence type="ECO:0000256" key="7">
    <source>
        <dbReference type="SAM" id="Coils"/>
    </source>
</evidence>
<evidence type="ECO:0000259" key="10">
    <source>
        <dbReference type="PROSITE" id="PS50119"/>
    </source>
</evidence>
<keyword evidence="5" id="KW-0391">Immunity</keyword>
<dbReference type="CDD" id="cd13733">
    <property type="entry name" value="SPRY_PRY_C-I_1"/>
    <property type="match status" value="1"/>
</dbReference>
<organism evidence="12 13">
    <name type="scientific">Stegastes partitus</name>
    <name type="common">bicolor damselfish</name>
    <dbReference type="NCBI Taxonomy" id="144197"/>
    <lineage>
        <taxon>Eukaryota</taxon>
        <taxon>Metazoa</taxon>
        <taxon>Chordata</taxon>
        <taxon>Craniata</taxon>
        <taxon>Vertebrata</taxon>
        <taxon>Euteleostomi</taxon>
        <taxon>Actinopterygii</taxon>
        <taxon>Neopterygii</taxon>
        <taxon>Teleostei</taxon>
        <taxon>Neoteleostei</taxon>
        <taxon>Acanthomorphata</taxon>
        <taxon>Ovalentaria</taxon>
        <taxon>Pomacentridae</taxon>
        <taxon>Stegastes</taxon>
    </lineage>
</organism>
<evidence type="ECO:0000256" key="1">
    <source>
        <dbReference type="ARBA" id="ARBA00022588"/>
    </source>
</evidence>
<evidence type="ECO:0000313" key="12">
    <source>
        <dbReference type="Proteomes" id="UP000694891"/>
    </source>
</evidence>
<dbReference type="SUPFAM" id="SSF49899">
    <property type="entry name" value="Concanavalin A-like lectins/glucanases"/>
    <property type="match status" value="1"/>
</dbReference>
<dbReference type="Pfam" id="PF15227">
    <property type="entry name" value="zf-C3HC4_4"/>
    <property type="match status" value="1"/>
</dbReference>
<dbReference type="SUPFAM" id="SSF57850">
    <property type="entry name" value="RING/U-box"/>
    <property type="match status" value="1"/>
</dbReference>
<keyword evidence="1" id="KW-0399">Innate immunity</keyword>
<dbReference type="GO" id="GO:0045087">
    <property type="term" value="P:innate immune response"/>
    <property type="evidence" value="ECO:0007669"/>
    <property type="project" value="UniProtKB-KW"/>
</dbReference>
<proteinExistence type="predicted"/>
<keyword evidence="4" id="KW-0862">Zinc</keyword>
<dbReference type="InterPro" id="IPR001870">
    <property type="entry name" value="B30.2/SPRY"/>
</dbReference>
<dbReference type="FunFam" id="2.60.120.920:FF:000004">
    <property type="entry name" value="Butyrophilin subfamily 1 member A1"/>
    <property type="match status" value="1"/>
</dbReference>
<keyword evidence="7" id="KW-0175">Coiled coil</keyword>
<dbReference type="Gene3D" id="2.60.120.920">
    <property type="match status" value="1"/>
</dbReference>
<evidence type="ECO:0000256" key="4">
    <source>
        <dbReference type="ARBA" id="ARBA00022833"/>
    </source>
</evidence>
<dbReference type="Pfam" id="PF00622">
    <property type="entry name" value="SPRY"/>
    <property type="match status" value="1"/>
</dbReference>
<dbReference type="InterPro" id="IPR017907">
    <property type="entry name" value="Znf_RING_CS"/>
</dbReference>
<evidence type="ECO:0000256" key="8">
    <source>
        <dbReference type="SAM" id="MobiDB-lite"/>
    </source>
</evidence>
<evidence type="ECO:0000313" key="13">
    <source>
        <dbReference type="RefSeq" id="XP_008277911.1"/>
    </source>
</evidence>
<dbReference type="InterPro" id="IPR013083">
    <property type="entry name" value="Znf_RING/FYVE/PHD"/>
</dbReference>
<keyword evidence="3 6" id="KW-0863">Zinc-finger</keyword>
<evidence type="ECO:0000256" key="6">
    <source>
        <dbReference type="PROSITE-ProRule" id="PRU00024"/>
    </source>
</evidence>
<dbReference type="PANTHER" id="PTHR25465:SF32">
    <property type="entry name" value="BLOODTHIRSTY-RELATED GENE FAMILY, MEMBER 16 ISOFORM X1-RELATED"/>
    <property type="match status" value="1"/>
</dbReference>
<dbReference type="PROSITE" id="PS50119">
    <property type="entry name" value="ZF_BBOX"/>
    <property type="match status" value="1"/>
</dbReference>
<gene>
    <name evidence="13" type="primary">LOC103355775</name>
</gene>
<dbReference type="Pfam" id="PF13765">
    <property type="entry name" value="PRY"/>
    <property type="match status" value="1"/>
</dbReference>
<dbReference type="Pfam" id="PF25600">
    <property type="entry name" value="TRIM_CC"/>
    <property type="match status" value="1"/>
</dbReference>
<dbReference type="SUPFAM" id="SSF57845">
    <property type="entry name" value="B-box zinc-binding domain"/>
    <property type="match status" value="1"/>
</dbReference>
<dbReference type="Gene3D" id="4.10.830.40">
    <property type="match status" value="1"/>
</dbReference>
<dbReference type="Pfam" id="PF00643">
    <property type="entry name" value="zf-B_box"/>
    <property type="match status" value="1"/>
</dbReference>
<feature type="domain" description="B30.2/SPRY" evidence="11">
    <location>
        <begin position="351"/>
        <end position="550"/>
    </location>
</feature>
<dbReference type="PROSITE" id="PS50089">
    <property type="entry name" value="ZF_RING_2"/>
    <property type="match status" value="1"/>
</dbReference>
<dbReference type="CDD" id="cd19769">
    <property type="entry name" value="Bbox2_TRIM16-like"/>
    <property type="match status" value="1"/>
</dbReference>
<evidence type="ECO:0000256" key="3">
    <source>
        <dbReference type="ARBA" id="ARBA00022771"/>
    </source>
</evidence>
<dbReference type="Gene3D" id="3.30.40.10">
    <property type="entry name" value="Zinc/RING finger domain, C3HC4 (zinc finger)"/>
    <property type="match status" value="1"/>
</dbReference>
<feature type="domain" description="RING-type" evidence="9">
    <location>
        <begin position="12"/>
        <end position="52"/>
    </location>
</feature>
<dbReference type="SMART" id="SM00449">
    <property type="entry name" value="SPRY"/>
    <property type="match status" value="1"/>
</dbReference>
<dbReference type="GO" id="GO:0008270">
    <property type="term" value="F:zinc ion binding"/>
    <property type="evidence" value="ECO:0007669"/>
    <property type="project" value="UniProtKB-KW"/>
</dbReference>
<dbReference type="InterPro" id="IPR058030">
    <property type="entry name" value="TRIM8/14/16/25/29/45/65_CC"/>
</dbReference>
<dbReference type="InterPro" id="IPR013320">
    <property type="entry name" value="ConA-like_dom_sf"/>
</dbReference>